<evidence type="ECO:0000313" key="6">
    <source>
        <dbReference type="EMBL" id="ADZ71895.1"/>
    </source>
</evidence>
<dbReference type="HOGENOM" id="CLU_119069_1_0_5"/>
<dbReference type="PATRIC" id="fig|991905.3.peg.3585"/>
<dbReference type="InterPro" id="IPR036909">
    <property type="entry name" value="Cyt_c-like_dom_sf"/>
</dbReference>
<dbReference type="RefSeq" id="WP_013654204.1">
    <property type="nucleotide sequence ID" value="NC_015259.1"/>
</dbReference>
<evidence type="ECO:0000256" key="3">
    <source>
        <dbReference type="ARBA" id="ARBA00023004"/>
    </source>
</evidence>
<accession>F2J060</accession>
<dbReference type="Pfam" id="PF00034">
    <property type="entry name" value="Cytochrom_C"/>
    <property type="match status" value="1"/>
</dbReference>
<dbReference type="AlphaFoldDB" id="F2J060"/>
<feature type="domain" description="Cytochrome c" evidence="5">
    <location>
        <begin position="47"/>
        <end position="132"/>
    </location>
</feature>
<keyword evidence="2 4" id="KW-0479">Metal-binding</keyword>
<organism evidence="6 7">
    <name type="scientific">Polymorphum gilvum (strain LMG 25793 / CGMCC 1.9160 / SL003B-26A1)</name>
    <dbReference type="NCBI Taxonomy" id="991905"/>
    <lineage>
        <taxon>Bacteria</taxon>
        <taxon>Pseudomonadati</taxon>
        <taxon>Pseudomonadota</taxon>
        <taxon>Alphaproteobacteria</taxon>
        <taxon>Rhodobacterales</taxon>
        <taxon>Paracoccaceae</taxon>
        <taxon>Polymorphum</taxon>
    </lineage>
</organism>
<dbReference type="GO" id="GO:0009055">
    <property type="term" value="F:electron transfer activity"/>
    <property type="evidence" value="ECO:0007669"/>
    <property type="project" value="InterPro"/>
</dbReference>
<keyword evidence="1 4" id="KW-0349">Heme</keyword>
<keyword evidence="3 4" id="KW-0408">Iron</keyword>
<dbReference type="PROSITE" id="PS51007">
    <property type="entry name" value="CYTC"/>
    <property type="match status" value="1"/>
</dbReference>
<dbReference type="KEGG" id="pgv:SL003B_3473"/>
<proteinExistence type="predicted"/>
<dbReference type="GO" id="GO:0020037">
    <property type="term" value="F:heme binding"/>
    <property type="evidence" value="ECO:0007669"/>
    <property type="project" value="InterPro"/>
</dbReference>
<gene>
    <name evidence="6" type="ordered locus">SL003B_3473</name>
</gene>
<evidence type="ECO:0000259" key="5">
    <source>
        <dbReference type="PROSITE" id="PS51007"/>
    </source>
</evidence>
<evidence type="ECO:0000256" key="1">
    <source>
        <dbReference type="ARBA" id="ARBA00022617"/>
    </source>
</evidence>
<sequence length="138" mass="14513">MMPKPQPSVRILAAAVVIGVAGAGAYGWLGRAGDVPIPPKVSALRTDTTGTGQAAFDTYCAECHGTKGTGTANGPPLVHKIYEPSHHADGTFVLAVRRGVRAHHWGFGDMPPVEDVGDGEIAAIIDFIRAEQRRNGIF</sequence>
<dbReference type="GO" id="GO:0046872">
    <property type="term" value="F:metal ion binding"/>
    <property type="evidence" value="ECO:0007669"/>
    <property type="project" value="UniProtKB-KW"/>
</dbReference>
<keyword evidence="7" id="KW-1185">Reference proteome</keyword>
<evidence type="ECO:0000256" key="2">
    <source>
        <dbReference type="ARBA" id="ARBA00022723"/>
    </source>
</evidence>
<evidence type="ECO:0000256" key="4">
    <source>
        <dbReference type="PROSITE-ProRule" id="PRU00433"/>
    </source>
</evidence>
<dbReference type="SUPFAM" id="SSF46626">
    <property type="entry name" value="Cytochrome c"/>
    <property type="match status" value="1"/>
</dbReference>
<evidence type="ECO:0000313" key="7">
    <source>
        <dbReference type="Proteomes" id="UP000008130"/>
    </source>
</evidence>
<dbReference type="OrthoDB" id="9779283at2"/>
<dbReference type="Gene3D" id="1.10.760.10">
    <property type="entry name" value="Cytochrome c-like domain"/>
    <property type="match status" value="1"/>
</dbReference>
<dbReference type="EMBL" id="CP002568">
    <property type="protein sequence ID" value="ADZ71895.1"/>
    <property type="molecule type" value="Genomic_DNA"/>
</dbReference>
<reference evidence="6 7" key="1">
    <citation type="journal article" date="2011" name="J. Bacteriol.">
        <title>Complete genome sequence of Polymorphum gilvum SL003B-26A1T, a crude oil-degrading bacterium from oil-polluted saline soil.</title>
        <authorList>
            <person name="Li S.G."/>
            <person name="Tang Y.Q."/>
            <person name="Nie Y."/>
            <person name="Cai M."/>
            <person name="Wu X.L."/>
        </authorList>
    </citation>
    <scope>NUCLEOTIDE SEQUENCE [LARGE SCALE GENOMIC DNA]</scope>
    <source>
        <strain evidence="7">LMG 25793 / CGMCC 1.9160 / SL003B-26A1</strain>
    </source>
</reference>
<dbReference type="STRING" id="991905.SL003B_3473"/>
<dbReference type="Proteomes" id="UP000008130">
    <property type="component" value="Chromosome"/>
</dbReference>
<dbReference type="eggNOG" id="COG2010">
    <property type="taxonomic scope" value="Bacteria"/>
</dbReference>
<name>F2J060_POLGS</name>
<protein>
    <submittedName>
        <fullName evidence="6">Cytochrome c family protein</fullName>
    </submittedName>
</protein>
<dbReference type="InterPro" id="IPR009056">
    <property type="entry name" value="Cyt_c-like_dom"/>
</dbReference>